<dbReference type="Pfam" id="PF02810">
    <property type="entry name" value="SEC-C"/>
    <property type="match status" value="1"/>
</dbReference>
<evidence type="ECO:0000256" key="1">
    <source>
        <dbReference type="ARBA" id="ARBA00004922"/>
    </source>
</evidence>
<dbReference type="SMART" id="SM00028">
    <property type="entry name" value="TPR"/>
    <property type="match status" value="3"/>
</dbReference>
<dbReference type="Pfam" id="PF13176">
    <property type="entry name" value="TPR_7"/>
    <property type="match status" value="1"/>
</dbReference>
<comment type="similarity">
    <text evidence="2">Belongs to the glycosyltransferase 41 family. O-GlcNAc transferase subfamily.</text>
</comment>
<protein>
    <recommendedName>
        <fullName evidence="3">protein O-GlcNAc transferase</fullName>
        <ecNumber evidence="3">2.4.1.255</ecNumber>
    </recommendedName>
</protein>
<dbReference type="InterPro" id="IPR004027">
    <property type="entry name" value="SEC_C_motif"/>
</dbReference>
<dbReference type="SUPFAM" id="SSF53335">
    <property type="entry name" value="S-adenosyl-L-methionine-dependent methyltransferases"/>
    <property type="match status" value="1"/>
</dbReference>
<name>A0A3S2V1G5_9BURK</name>
<evidence type="ECO:0000256" key="5">
    <source>
        <dbReference type="ARBA" id="ARBA00022679"/>
    </source>
</evidence>
<dbReference type="AlphaFoldDB" id="A0A3S2V1G5"/>
<dbReference type="Gene3D" id="1.25.40.10">
    <property type="entry name" value="Tetratricopeptide repeat domain"/>
    <property type="match status" value="2"/>
</dbReference>
<feature type="repeat" description="TPR" evidence="8">
    <location>
        <begin position="78"/>
        <end position="111"/>
    </location>
</feature>
<feature type="domain" description="Methyltransferase type 11" evidence="9">
    <location>
        <begin position="670"/>
        <end position="721"/>
    </location>
</feature>
<evidence type="ECO:0000313" key="11">
    <source>
        <dbReference type="EMBL" id="RVT85998.1"/>
    </source>
</evidence>
<accession>A0A3S2V1G5</accession>
<dbReference type="OrthoDB" id="101857at2"/>
<dbReference type="InterPro" id="IPR019734">
    <property type="entry name" value="TPR_rpt"/>
</dbReference>
<gene>
    <name evidence="11" type="ORF">EOD73_08090</name>
</gene>
<dbReference type="Gene3D" id="3.40.50.2000">
    <property type="entry name" value="Glycogen Phosphorylase B"/>
    <property type="match status" value="1"/>
</dbReference>
<dbReference type="SUPFAM" id="SSF103642">
    <property type="entry name" value="Sec-C motif"/>
    <property type="match status" value="1"/>
</dbReference>
<dbReference type="InterPro" id="IPR051939">
    <property type="entry name" value="Glycosyltr_41/O-GlcNAc_trsf"/>
</dbReference>
<comment type="pathway">
    <text evidence="1">Protein modification; protein glycosylation.</text>
</comment>
<proteinExistence type="inferred from homology"/>
<evidence type="ECO:0000313" key="12">
    <source>
        <dbReference type="Proteomes" id="UP000288587"/>
    </source>
</evidence>
<evidence type="ECO:0000256" key="7">
    <source>
        <dbReference type="ARBA" id="ARBA00022803"/>
    </source>
</evidence>
<evidence type="ECO:0000256" key="8">
    <source>
        <dbReference type="PROSITE-ProRule" id="PRU00339"/>
    </source>
</evidence>
<evidence type="ECO:0000256" key="6">
    <source>
        <dbReference type="ARBA" id="ARBA00022737"/>
    </source>
</evidence>
<sequence length="815" mass="89681">MKIDRNSPCPCGSGQKYKKCHGAPGADPLPGHGAPQSWRARLQPDALFAEAVDRHNAGEFVEAERLYEELLSVHPTNADVLHNLGLVALQLGHADRALRLLQAAVDAAPARADLQAGLGSALVLLQRHREAIELLAPLIERGLDLAGRRNLSIALTRSGQPGAAQRVMTQTAAESDAEHWATLGNICTDAGDWRTATEAYERVLSLRPDDATVWSNRLLMAQYDERLDPSTLLDLHTRFGQRIEGIWPAIPFPFANDRSRDRRLRLGVVSADLGEHPVGYLALPWLQALDASKFELHVYATRTRHDPMQQKFQALAAAWVEVQHLSDDALLAKVREDQVDVLIDLSGHTAGNRLPVFARRAAPVQVSLLGYPATTGLRAIDLRISDAWIDPPDLPCGVEPCVRLAQGVFRYAPPEQAPLPAEPPLLRIGRPSFGVFGNYAKFGPEALVHWAAVLRAVPTARFVLKAAALAEQEQQSRITEALGREGIAADRLVFLPWSDHFQHLSAYQEVDVMLDTLPFNLAGNTCEALWMGVPVLSLAGNRPAGRMGRSLLETAGFRDWACANESELIAQAQALLADPSRLADLRRRMRDRLHASPLLEGQGFAQELGDVIRRAWAQWCDLQPEGSTRTHHVLHVGCGHPEAGKLPPGFDPQQWRELRVDLDPKVHPDFVASIEDLAPVPSHHADALYSSHNVEHLFPSQVPKALQAFHRVLKPGGFALITLPDLQSAAEAILRGELHTPLYQSPAGPVTAHHLIYSYTPFVESGNPFMLHKTGFTADTLAQSLRDAGFERVQVSRHKFALWALGFKPQVDHRP</sequence>
<dbReference type="InterPro" id="IPR029063">
    <property type="entry name" value="SAM-dependent_MTases_sf"/>
</dbReference>
<dbReference type="InterPro" id="IPR011990">
    <property type="entry name" value="TPR-like_helical_dom_sf"/>
</dbReference>
<dbReference type="InterPro" id="IPR013216">
    <property type="entry name" value="Methyltransf_11"/>
</dbReference>
<evidence type="ECO:0000259" key="9">
    <source>
        <dbReference type="Pfam" id="PF08241"/>
    </source>
</evidence>
<dbReference type="Pfam" id="PF13844">
    <property type="entry name" value="Glyco_transf_41"/>
    <property type="match status" value="2"/>
</dbReference>
<keyword evidence="5" id="KW-0808">Transferase</keyword>
<keyword evidence="12" id="KW-1185">Reference proteome</keyword>
<dbReference type="Gene3D" id="3.40.50.150">
    <property type="entry name" value="Vaccinia Virus protein VP39"/>
    <property type="match status" value="1"/>
</dbReference>
<dbReference type="SUPFAM" id="SSF53756">
    <property type="entry name" value="UDP-Glycosyltransferase/glycogen phosphorylase"/>
    <property type="match status" value="1"/>
</dbReference>
<evidence type="ECO:0000259" key="10">
    <source>
        <dbReference type="Pfam" id="PF13844"/>
    </source>
</evidence>
<dbReference type="Gene3D" id="3.40.50.11380">
    <property type="match status" value="1"/>
</dbReference>
<evidence type="ECO:0000256" key="4">
    <source>
        <dbReference type="ARBA" id="ARBA00022676"/>
    </source>
</evidence>
<dbReference type="GO" id="GO:0008757">
    <property type="term" value="F:S-adenosylmethionine-dependent methyltransferase activity"/>
    <property type="evidence" value="ECO:0007669"/>
    <property type="project" value="InterPro"/>
</dbReference>
<evidence type="ECO:0000256" key="2">
    <source>
        <dbReference type="ARBA" id="ARBA00005386"/>
    </source>
</evidence>
<feature type="repeat" description="TPR" evidence="8">
    <location>
        <begin position="177"/>
        <end position="210"/>
    </location>
</feature>
<dbReference type="PANTHER" id="PTHR44835:SF1">
    <property type="entry name" value="PROTEIN O-GLCNAC TRANSFERASE"/>
    <property type="match status" value="1"/>
</dbReference>
<dbReference type="PROSITE" id="PS50005">
    <property type="entry name" value="TPR"/>
    <property type="match status" value="2"/>
</dbReference>
<dbReference type="GO" id="GO:0097363">
    <property type="term" value="F:protein O-acetylglucosaminyltransferase activity"/>
    <property type="evidence" value="ECO:0007669"/>
    <property type="project" value="UniProtKB-EC"/>
</dbReference>
<reference evidence="11 12" key="1">
    <citation type="submission" date="2019-01" db="EMBL/GenBank/DDBJ databases">
        <authorList>
            <person name="Chen W.-M."/>
        </authorList>
    </citation>
    <scope>NUCLEOTIDE SEQUENCE [LARGE SCALE GENOMIC DNA]</scope>
    <source>
        <strain evidence="11 12">CCP-18</strain>
    </source>
</reference>
<dbReference type="EC" id="2.4.1.255" evidence="3"/>
<dbReference type="SUPFAM" id="SSF48452">
    <property type="entry name" value="TPR-like"/>
    <property type="match status" value="1"/>
</dbReference>
<dbReference type="PANTHER" id="PTHR44835">
    <property type="entry name" value="UDP-N-ACETYLGLUCOSAMINE--PEPTIDE N-ACETYLGLUCOSAMINYLTRANSFERASE SPINDLY-RELATED"/>
    <property type="match status" value="1"/>
</dbReference>
<keyword evidence="4" id="KW-0328">Glycosyltransferase</keyword>
<organism evidence="11 12">
    <name type="scientific">Inhella crocodyli</name>
    <dbReference type="NCBI Taxonomy" id="2499851"/>
    <lineage>
        <taxon>Bacteria</taxon>
        <taxon>Pseudomonadati</taxon>
        <taxon>Pseudomonadota</taxon>
        <taxon>Betaproteobacteria</taxon>
        <taxon>Burkholderiales</taxon>
        <taxon>Sphaerotilaceae</taxon>
        <taxon>Inhella</taxon>
    </lineage>
</organism>
<dbReference type="CDD" id="cd02440">
    <property type="entry name" value="AdoMet_MTases"/>
    <property type="match status" value="1"/>
</dbReference>
<dbReference type="Gene3D" id="3.10.450.50">
    <property type="match status" value="1"/>
</dbReference>
<keyword evidence="7 8" id="KW-0802">TPR repeat</keyword>
<dbReference type="Pfam" id="PF14559">
    <property type="entry name" value="TPR_19"/>
    <property type="match status" value="1"/>
</dbReference>
<dbReference type="EMBL" id="SACM01000002">
    <property type="protein sequence ID" value="RVT85998.1"/>
    <property type="molecule type" value="Genomic_DNA"/>
</dbReference>
<comment type="caution">
    <text evidence="11">The sequence shown here is derived from an EMBL/GenBank/DDBJ whole genome shotgun (WGS) entry which is preliminary data.</text>
</comment>
<dbReference type="InterPro" id="IPR029489">
    <property type="entry name" value="OGT/SEC/SPY_C"/>
</dbReference>
<keyword evidence="6" id="KW-0677">Repeat</keyword>
<evidence type="ECO:0000256" key="3">
    <source>
        <dbReference type="ARBA" id="ARBA00011970"/>
    </source>
</evidence>
<dbReference type="Proteomes" id="UP000288587">
    <property type="component" value="Unassembled WGS sequence"/>
</dbReference>
<feature type="domain" description="O-GlcNAc transferase C-terminal" evidence="10">
    <location>
        <begin position="251"/>
        <end position="391"/>
    </location>
</feature>
<dbReference type="Pfam" id="PF08241">
    <property type="entry name" value="Methyltransf_11"/>
    <property type="match status" value="1"/>
</dbReference>
<feature type="domain" description="O-GlcNAc transferase C-terminal" evidence="10">
    <location>
        <begin position="436"/>
        <end position="608"/>
    </location>
</feature>